<dbReference type="GO" id="GO:0032259">
    <property type="term" value="P:methylation"/>
    <property type="evidence" value="ECO:0007669"/>
    <property type="project" value="UniProtKB-KW"/>
</dbReference>
<evidence type="ECO:0000313" key="14">
    <source>
        <dbReference type="EMBL" id="GEN88390.1"/>
    </source>
</evidence>
<evidence type="ECO:0000256" key="2">
    <source>
        <dbReference type="ARBA" id="ARBA00001968"/>
    </source>
</evidence>
<comment type="function">
    <text evidence="8">Catalyzes the aldol cleavage of 4-hydroxy-4-methyl-2-oxoglutarate (HMG) into 2 molecules of pyruvate. Also contains a secondary oxaloacetate (OAA) decarboxylase activity due to the common pyruvate enolate transition state formed following C-C bond cleavage in the retro-aldol and decarboxylation reactions.</text>
</comment>
<comment type="catalytic activity">
    <reaction evidence="12">
        <text>oxaloacetate + H(+) = pyruvate + CO2</text>
        <dbReference type="Rhea" id="RHEA:15641"/>
        <dbReference type="ChEBI" id="CHEBI:15361"/>
        <dbReference type="ChEBI" id="CHEBI:15378"/>
        <dbReference type="ChEBI" id="CHEBI:16452"/>
        <dbReference type="ChEBI" id="CHEBI:16526"/>
        <dbReference type="EC" id="4.1.1.112"/>
    </reaction>
</comment>
<evidence type="ECO:0000256" key="10">
    <source>
        <dbReference type="ARBA" id="ARBA00030169"/>
    </source>
</evidence>
<dbReference type="PANTHER" id="PTHR33254">
    <property type="entry name" value="4-HYDROXY-4-METHYL-2-OXOGLUTARATE ALDOLASE 3-RELATED"/>
    <property type="match status" value="1"/>
</dbReference>
<dbReference type="Pfam" id="PF03737">
    <property type="entry name" value="RraA-like"/>
    <property type="match status" value="1"/>
</dbReference>
<dbReference type="CDD" id="cd16841">
    <property type="entry name" value="RraA_family"/>
    <property type="match status" value="1"/>
</dbReference>
<keyword evidence="13" id="KW-0479">Metal-binding</keyword>
<evidence type="ECO:0000256" key="5">
    <source>
        <dbReference type="ARBA" id="ARBA00012213"/>
    </source>
</evidence>
<dbReference type="PANTHER" id="PTHR33254:SF4">
    <property type="entry name" value="4-HYDROXY-4-METHYL-2-OXOGLUTARATE ALDOLASE 3-RELATED"/>
    <property type="match status" value="1"/>
</dbReference>
<name>A0A511ZLV7_9BACI</name>
<comment type="cofactor">
    <cofactor evidence="2">
        <name>a divalent metal cation</name>
        <dbReference type="ChEBI" id="CHEBI:60240"/>
    </cofactor>
</comment>
<dbReference type="InterPro" id="IPR005493">
    <property type="entry name" value="RraA/RraA-like"/>
</dbReference>
<comment type="subunit">
    <text evidence="4">Homotrimer.</text>
</comment>
<keyword evidence="14" id="KW-0808">Transferase</keyword>
<feature type="binding site" evidence="13">
    <location>
        <position position="120"/>
    </location>
    <ligand>
        <name>Mg(2+)</name>
        <dbReference type="ChEBI" id="CHEBI:18420"/>
    </ligand>
</feature>
<dbReference type="EC" id="4.1.1.112" evidence="6"/>
<evidence type="ECO:0000313" key="15">
    <source>
        <dbReference type="Proteomes" id="UP000321558"/>
    </source>
</evidence>
<dbReference type="Gene3D" id="3.50.30.40">
    <property type="entry name" value="Ribonuclease E inhibitor RraA/RraA-like"/>
    <property type="match status" value="1"/>
</dbReference>
<evidence type="ECO:0000256" key="12">
    <source>
        <dbReference type="ARBA" id="ARBA00047973"/>
    </source>
</evidence>
<keyword evidence="13" id="KW-0460">Magnesium</keyword>
<sequence length="228" mass="24861">MTIGKRIINHKQRKEESLIEAFRHCNSANVSDCMERLYSMNAYIRPIGTGRKIVGQAVTIKAALADNLLFHQALLMADPGDVIVVDSGRDMNYSVCGEIMYSYAKSKKIAGFIVDGCVRDVDYLLAEDFPVFAAGITGRGPYKKGPGEINVDISCGGQVVHPGDIILGDEDGIVVIPPNEAGQILEKVAILKTNEENSLAQIKNGQWESSKLATQVGEQLKKDGYLFL</sequence>
<feature type="binding site" evidence="13">
    <location>
        <begin position="97"/>
        <end position="100"/>
    </location>
    <ligand>
        <name>substrate</name>
    </ligand>
</feature>
<evidence type="ECO:0000256" key="11">
    <source>
        <dbReference type="ARBA" id="ARBA00032305"/>
    </source>
</evidence>
<evidence type="ECO:0000256" key="13">
    <source>
        <dbReference type="PIRSR" id="PIRSR605493-1"/>
    </source>
</evidence>
<dbReference type="Proteomes" id="UP000321558">
    <property type="component" value="Unassembled WGS sequence"/>
</dbReference>
<comment type="caution">
    <text evidence="14">The sequence shown here is derived from an EMBL/GenBank/DDBJ whole genome shotgun (WGS) entry which is preliminary data.</text>
</comment>
<keyword evidence="14" id="KW-0489">Methyltransferase</keyword>
<dbReference type="GO" id="GO:0008168">
    <property type="term" value="F:methyltransferase activity"/>
    <property type="evidence" value="ECO:0007669"/>
    <property type="project" value="UniProtKB-KW"/>
</dbReference>
<evidence type="ECO:0000256" key="3">
    <source>
        <dbReference type="ARBA" id="ARBA00008621"/>
    </source>
</evidence>
<dbReference type="RefSeq" id="WP_147211347.1">
    <property type="nucleotide sequence ID" value="NZ_BJYM01000013.1"/>
</dbReference>
<evidence type="ECO:0000256" key="4">
    <source>
        <dbReference type="ARBA" id="ARBA00011233"/>
    </source>
</evidence>
<evidence type="ECO:0000256" key="7">
    <source>
        <dbReference type="ARBA" id="ARBA00016549"/>
    </source>
</evidence>
<dbReference type="AlphaFoldDB" id="A0A511ZLV7"/>
<dbReference type="SUPFAM" id="SSF89562">
    <property type="entry name" value="RraA-like"/>
    <property type="match status" value="1"/>
</dbReference>
<dbReference type="EC" id="4.1.3.17" evidence="5"/>
<dbReference type="GO" id="GO:0046872">
    <property type="term" value="F:metal ion binding"/>
    <property type="evidence" value="ECO:0007669"/>
    <property type="project" value="UniProtKB-KW"/>
</dbReference>
<comment type="similarity">
    <text evidence="3">Belongs to the class II aldolase/RraA-like family.</text>
</comment>
<proteinExistence type="inferred from homology"/>
<dbReference type="NCBIfam" id="NF004850">
    <property type="entry name" value="PRK06201.1"/>
    <property type="match status" value="1"/>
</dbReference>
<comment type="catalytic activity">
    <reaction evidence="1">
        <text>4-hydroxy-4-methyl-2-oxoglutarate = 2 pyruvate</text>
        <dbReference type="Rhea" id="RHEA:22748"/>
        <dbReference type="ChEBI" id="CHEBI:15361"/>
        <dbReference type="ChEBI" id="CHEBI:58276"/>
        <dbReference type="EC" id="4.1.3.17"/>
    </reaction>
</comment>
<comment type="cofactor">
    <cofactor evidence="13">
        <name>Mg(2+)</name>
        <dbReference type="ChEBI" id="CHEBI:18420"/>
    </cofactor>
</comment>
<feature type="binding site" evidence="13">
    <location>
        <position position="119"/>
    </location>
    <ligand>
        <name>substrate</name>
    </ligand>
</feature>
<evidence type="ECO:0000256" key="8">
    <source>
        <dbReference type="ARBA" id="ARBA00025046"/>
    </source>
</evidence>
<evidence type="ECO:0000256" key="1">
    <source>
        <dbReference type="ARBA" id="ARBA00001342"/>
    </source>
</evidence>
<organism evidence="14 15">
    <name type="scientific">Oceanobacillus sojae</name>
    <dbReference type="NCBI Taxonomy" id="582851"/>
    <lineage>
        <taxon>Bacteria</taxon>
        <taxon>Bacillati</taxon>
        <taxon>Bacillota</taxon>
        <taxon>Bacilli</taxon>
        <taxon>Bacillales</taxon>
        <taxon>Bacillaceae</taxon>
        <taxon>Oceanobacillus</taxon>
    </lineage>
</organism>
<reference evidence="14 15" key="1">
    <citation type="submission" date="2019-07" db="EMBL/GenBank/DDBJ databases">
        <title>Whole genome shotgun sequence of Oceanobacillus sojae NBRC 105379.</title>
        <authorList>
            <person name="Hosoyama A."/>
            <person name="Uohara A."/>
            <person name="Ohji S."/>
            <person name="Ichikawa N."/>
        </authorList>
    </citation>
    <scope>NUCLEOTIDE SEQUENCE [LARGE SCALE GENOMIC DNA]</scope>
    <source>
        <strain evidence="14 15">NBRC 105379</strain>
    </source>
</reference>
<dbReference type="GO" id="GO:0047443">
    <property type="term" value="F:4-hydroxy-4-methyl-2-oxoglutarate aldolase activity"/>
    <property type="evidence" value="ECO:0007669"/>
    <property type="project" value="UniProtKB-EC"/>
</dbReference>
<protein>
    <recommendedName>
        <fullName evidence="7">Putative 4-hydroxy-4-methyl-2-oxoglutarate aldolase</fullName>
        <ecNumber evidence="6">4.1.1.112</ecNumber>
        <ecNumber evidence="5">4.1.3.17</ecNumber>
    </recommendedName>
    <alternativeName>
        <fullName evidence="11">Oxaloacetate decarboxylase</fullName>
    </alternativeName>
    <alternativeName>
        <fullName evidence="9">Regulator of ribonuclease activity homolog</fullName>
    </alternativeName>
    <alternativeName>
        <fullName evidence="10">RraA-like protein</fullName>
    </alternativeName>
</protein>
<evidence type="ECO:0000256" key="9">
    <source>
        <dbReference type="ARBA" id="ARBA00029596"/>
    </source>
</evidence>
<gene>
    <name evidence="14" type="primary">menG_2</name>
    <name evidence="14" type="ORF">OSO01_31290</name>
</gene>
<evidence type="ECO:0000256" key="6">
    <source>
        <dbReference type="ARBA" id="ARBA00012947"/>
    </source>
</evidence>
<dbReference type="InterPro" id="IPR036704">
    <property type="entry name" value="RraA/RraA-like_sf"/>
</dbReference>
<accession>A0A511ZLV7</accession>
<dbReference type="GO" id="GO:0008948">
    <property type="term" value="F:oxaloacetate decarboxylase activity"/>
    <property type="evidence" value="ECO:0007669"/>
    <property type="project" value="UniProtKB-EC"/>
</dbReference>
<keyword evidence="15" id="KW-1185">Reference proteome</keyword>
<dbReference type="OrthoDB" id="9784786at2"/>
<dbReference type="EMBL" id="BJYM01000013">
    <property type="protein sequence ID" value="GEN88390.1"/>
    <property type="molecule type" value="Genomic_DNA"/>
</dbReference>